<accession>A0A7K3VF04</accession>
<evidence type="ECO:0000313" key="1">
    <source>
        <dbReference type="EMBL" id="NEK15716.1"/>
    </source>
</evidence>
<sequence length="68" mass="8039">MNYLASIGPTVKIHWRDMKDCGPDTEERLKIRGFIKTFPPEGYPDRQGHFMLTEEGFAAWRQEQNKRL</sequence>
<organism evidence="1 2">
    <name type="scientific">Rhizobium leguminosarum</name>
    <dbReference type="NCBI Taxonomy" id="384"/>
    <lineage>
        <taxon>Bacteria</taxon>
        <taxon>Pseudomonadati</taxon>
        <taxon>Pseudomonadota</taxon>
        <taxon>Alphaproteobacteria</taxon>
        <taxon>Hyphomicrobiales</taxon>
        <taxon>Rhizobiaceae</taxon>
        <taxon>Rhizobium/Agrobacterium group</taxon>
        <taxon>Rhizobium</taxon>
    </lineage>
</organism>
<protein>
    <submittedName>
        <fullName evidence="1">Uncharacterized protein</fullName>
    </submittedName>
</protein>
<reference evidence="1 2" key="1">
    <citation type="submission" date="2019-12" db="EMBL/GenBank/DDBJ databases">
        <title>Rhizobium genotypes associated with high levels of biological nitrogen fixation by grain legumes in a temperate-maritime cropping system.</title>
        <authorList>
            <person name="Maluk M."/>
            <person name="Francesc Ferrando Molina F."/>
            <person name="Lopez Del Egido L."/>
            <person name="Lafos M."/>
            <person name="Langarica-Fuentes A."/>
            <person name="Gebre Yohannes G."/>
            <person name="Young M.W."/>
            <person name="Martin P."/>
            <person name="Gantlett R."/>
            <person name="Kenicer G."/>
            <person name="Hawes C."/>
            <person name="Begg G.S."/>
            <person name="Quilliam R.S."/>
            <person name="Squire G.R."/>
            <person name="Poole P.S."/>
            <person name="Young P.W."/>
            <person name="Iannetta P.M."/>
            <person name="James E.K."/>
        </authorList>
    </citation>
    <scope>NUCLEOTIDE SEQUENCE [LARGE SCALE GENOMIC DNA]</scope>
    <source>
        <strain evidence="1 2">JHI54</strain>
    </source>
</reference>
<dbReference type="AlphaFoldDB" id="A0A7K3VF04"/>
<dbReference type="EMBL" id="WUFV01000005">
    <property type="protein sequence ID" value="NEK15716.1"/>
    <property type="molecule type" value="Genomic_DNA"/>
</dbReference>
<comment type="caution">
    <text evidence="1">The sequence shown here is derived from an EMBL/GenBank/DDBJ whole genome shotgun (WGS) entry which is preliminary data.</text>
</comment>
<evidence type="ECO:0000313" key="2">
    <source>
        <dbReference type="Proteomes" id="UP000471705"/>
    </source>
</evidence>
<name>A0A7K3VF04_RHILE</name>
<dbReference type="Proteomes" id="UP000471705">
    <property type="component" value="Unassembled WGS sequence"/>
</dbReference>
<gene>
    <name evidence="1" type="ORF">GR257_12730</name>
</gene>
<proteinExistence type="predicted"/>